<organism evidence="2 3">
    <name type="scientific">Solanum verrucosum</name>
    <dbReference type="NCBI Taxonomy" id="315347"/>
    <lineage>
        <taxon>Eukaryota</taxon>
        <taxon>Viridiplantae</taxon>
        <taxon>Streptophyta</taxon>
        <taxon>Embryophyta</taxon>
        <taxon>Tracheophyta</taxon>
        <taxon>Spermatophyta</taxon>
        <taxon>Magnoliopsida</taxon>
        <taxon>eudicotyledons</taxon>
        <taxon>Gunneridae</taxon>
        <taxon>Pentapetalae</taxon>
        <taxon>asterids</taxon>
        <taxon>lamiids</taxon>
        <taxon>Solanales</taxon>
        <taxon>Solanaceae</taxon>
        <taxon>Solanoideae</taxon>
        <taxon>Solaneae</taxon>
        <taxon>Solanum</taxon>
    </lineage>
</organism>
<dbReference type="Proteomes" id="UP001234989">
    <property type="component" value="Chromosome 4"/>
</dbReference>
<evidence type="ECO:0000313" key="2">
    <source>
        <dbReference type="EMBL" id="WMV24305.1"/>
    </source>
</evidence>
<dbReference type="PANTHER" id="PTHR46148">
    <property type="entry name" value="CHROMO DOMAIN-CONTAINING PROTEIN"/>
    <property type="match status" value="1"/>
</dbReference>
<protein>
    <recommendedName>
        <fullName evidence="1">Tf2-1-like SH3-like domain-containing protein</fullName>
    </recommendedName>
</protein>
<name>A0AAF0QKZ0_SOLVR</name>
<evidence type="ECO:0000313" key="3">
    <source>
        <dbReference type="Proteomes" id="UP001234989"/>
    </source>
</evidence>
<feature type="domain" description="Tf2-1-like SH3-like" evidence="1">
    <location>
        <begin position="6"/>
        <end position="56"/>
    </location>
</feature>
<evidence type="ECO:0000259" key="1">
    <source>
        <dbReference type="Pfam" id="PF24626"/>
    </source>
</evidence>
<accession>A0AAF0QKZ0</accession>
<dbReference type="PANTHER" id="PTHR46148:SF57">
    <property type="entry name" value="OS12G0499874 PROTEIN"/>
    <property type="match status" value="1"/>
</dbReference>
<dbReference type="AlphaFoldDB" id="A0AAF0QKZ0"/>
<dbReference type="EMBL" id="CP133615">
    <property type="protein sequence ID" value="WMV24305.1"/>
    <property type="molecule type" value="Genomic_DNA"/>
</dbReference>
<sequence>MKGVMRSGKKGKRNSRYVGPYKILKRVGKVDYELELPAELAAVHPVLYISLLKKCVGDPTSIVTLESVAMKDSLTYEEVLVEILDRQVQWLRNKDIASVKVLWRSQSVDGATWEVEAAMKAKYPHLFPSDSIQA</sequence>
<reference evidence="2" key="1">
    <citation type="submission" date="2023-08" db="EMBL/GenBank/DDBJ databases">
        <title>A de novo genome assembly of Solanum verrucosum Schlechtendal, a Mexican diploid species geographically isolated from the other diploid A-genome species in potato relatives.</title>
        <authorList>
            <person name="Hosaka K."/>
        </authorList>
    </citation>
    <scope>NUCLEOTIDE SEQUENCE</scope>
    <source>
        <tissue evidence="2">Young leaves</tissue>
    </source>
</reference>
<dbReference type="Pfam" id="PF24626">
    <property type="entry name" value="SH3_Tf2-1"/>
    <property type="match status" value="1"/>
</dbReference>
<keyword evidence="3" id="KW-1185">Reference proteome</keyword>
<dbReference type="InterPro" id="IPR056924">
    <property type="entry name" value="SH3_Tf2-1"/>
</dbReference>
<gene>
    <name evidence="2" type="ORF">MTR67_017690</name>
</gene>
<proteinExistence type="predicted"/>